<feature type="signal peptide" evidence="1">
    <location>
        <begin position="1"/>
        <end position="27"/>
    </location>
</feature>
<evidence type="ECO:0000313" key="3">
    <source>
        <dbReference type="Proteomes" id="UP000199041"/>
    </source>
</evidence>
<gene>
    <name evidence="2" type="ORF">SAMN05192529_101402</name>
</gene>
<keyword evidence="1" id="KW-0732">Signal</keyword>
<protein>
    <submittedName>
        <fullName evidence="2">6-bladed beta-propeller protein</fullName>
    </submittedName>
</protein>
<proteinExistence type="predicted"/>
<dbReference type="STRING" id="551991.SAMN05192529_101402"/>
<keyword evidence="3" id="KW-1185">Reference proteome</keyword>
<dbReference type="Proteomes" id="UP000199041">
    <property type="component" value="Unassembled WGS sequence"/>
</dbReference>
<dbReference type="EMBL" id="FNQY01000001">
    <property type="protein sequence ID" value="SDZ77522.1"/>
    <property type="molecule type" value="Genomic_DNA"/>
</dbReference>
<reference evidence="2 3" key="1">
    <citation type="submission" date="2016-10" db="EMBL/GenBank/DDBJ databases">
        <authorList>
            <person name="de Groot N.N."/>
        </authorList>
    </citation>
    <scope>NUCLEOTIDE SEQUENCE [LARGE SCALE GENOMIC DNA]</scope>
    <source>
        <strain evidence="2 3">Vu-144</strain>
    </source>
</reference>
<organism evidence="2 3">
    <name type="scientific">Arachidicoccus rhizosphaerae</name>
    <dbReference type="NCBI Taxonomy" id="551991"/>
    <lineage>
        <taxon>Bacteria</taxon>
        <taxon>Pseudomonadati</taxon>
        <taxon>Bacteroidota</taxon>
        <taxon>Chitinophagia</taxon>
        <taxon>Chitinophagales</taxon>
        <taxon>Chitinophagaceae</taxon>
        <taxon>Arachidicoccus</taxon>
    </lineage>
</organism>
<name>A0A1H3VTS7_9BACT</name>
<dbReference type="Pfam" id="PF17170">
    <property type="entry name" value="DUF5128"/>
    <property type="match status" value="1"/>
</dbReference>
<feature type="chain" id="PRO_5011592928" evidence="1">
    <location>
        <begin position="28"/>
        <end position="422"/>
    </location>
</feature>
<dbReference type="AlphaFoldDB" id="A0A1H3VTS7"/>
<dbReference type="OrthoDB" id="625506at2"/>
<sequence>MVKLKRRYALLTFIFSLCLGAAKMSLAQDSIKVYADPESITGFKASRFIEKIDFLPLQTTKQSKYLTASQFMMAGDAIVIRDNQNHILYLFDKSSGKFLYAFKNDKKRYVIDNIQYVPSKNALLIKSLNKHYTITDKKNTELVHKWQGRDISRFVSLQWLFLGDHYRRQSAPVPSIALNNDLFYYDDGFIYRNYGNDKHSKDSVLYRLVQYDSHNRIKHQYFPFFNLPGLWSDYYRYRLQLSDNASLDNKNLLFQLDFSPAIYELTPDTITEKYQFVFPMSSVMPQDFNQLSFRNNIDYQKYKDKNEQAFSDYYGLIEHGNYLFFNANTLANRNRHFMLTKNILYDINKVTTDSSIYNLPPRILPRIFGQDQRYVYSIIDIPTIIKLKESLLKDKTISKDFKDYLSVMTKDDNDIILKIQLK</sequence>
<evidence type="ECO:0000313" key="2">
    <source>
        <dbReference type="EMBL" id="SDZ77522.1"/>
    </source>
</evidence>
<accession>A0A1H3VTS7</accession>
<evidence type="ECO:0000256" key="1">
    <source>
        <dbReference type="SAM" id="SignalP"/>
    </source>
</evidence>